<comment type="caution">
    <text evidence="1">The sequence shown here is derived from an EMBL/GenBank/DDBJ whole genome shotgun (WGS) entry which is preliminary data.</text>
</comment>
<dbReference type="EMBL" id="JBAKAZ010000001">
    <property type="protein sequence ID" value="MEL0628057.1"/>
    <property type="molecule type" value="Genomic_DNA"/>
</dbReference>
<accession>A0ABU9GL73</accession>
<keyword evidence="2" id="KW-1185">Reference proteome</keyword>
<dbReference type="Proteomes" id="UP001369082">
    <property type="component" value="Unassembled WGS sequence"/>
</dbReference>
<protein>
    <submittedName>
        <fullName evidence="1">Uncharacterized protein</fullName>
    </submittedName>
</protein>
<gene>
    <name evidence="1" type="ORF">V6256_00430</name>
</gene>
<evidence type="ECO:0000313" key="1">
    <source>
        <dbReference type="EMBL" id="MEL0628057.1"/>
    </source>
</evidence>
<proteinExistence type="predicted"/>
<organism evidence="1 2">
    <name type="scientific">Psychromonas aquatilis</name>
    <dbReference type="NCBI Taxonomy" id="2005072"/>
    <lineage>
        <taxon>Bacteria</taxon>
        <taxon>Pseudomonadati</taxon>
        <taxon>Pseudomonadota</taxon>
        <taxon>Gammaproteobacteria</taxon>
        <taxon>Alteromonadales</taxon>
        <taxon>Psychromonadaceae</taxon>
        <taxon>Psychromonas</taxon>
    </lineage>
</organism>
<dbReference type="RefSeq" id="WP_341595996.1">
    <property type="nucleotide sequence ID" value="NZ_JBAKAZ010000001.1"/>
</dbReference>
<name>A0ABU9GL73_9GAMM</name>
<reference evidence="1 2" key="1">
    <citation type="submission" date="2024-02" db="EMBL/GenBank/DDBJ databases">
        <title>Bacteria isolated from the canopy kelp, Nereocystis luetkeana.</title>
        <authorList>
            <person name="Pfister C.A."/>
            <person name="Younker I.T."/>
            <person name="Light S.H."/>
        </authorList>
    </citation>
    <scope>NUCLEOTIDE SEQUENCE [LARGE SCALE GENOMIC DNA]</scope>
    <source>
        <strain evidence="1 2">TI.1.05</strain>
    </source>
</reference>
<sequence length="156" mass="17576">MKSNKEIALDAIEVVKPSIAKLFERTNRQELHIVIMDPALKPWEASFEDAILVEQSLGNPSEWTIPFDELARKKAKQAWRNGCANLDIQSKHPSSLQEDDILFYGSFVYGNIVVGCSGVEQHYDMLMSSWIALAFEQLTVAEYTKSKAETPTKAAR</sequence>
<evidence type="ECO:0000313" key="2">
    <source>
        <dbReference type="Proteomes" id="UP001369082"/>
    </source>
</evidence>